<dbReference type="PATRIC" id="fig|1050174.4.peg.121"/>
<dbReference type="InterPro" id="IPR054211">
    <property type="entry name" value="DUF6918"/>
</dbReference>
<keyword evidence="2" id="KW-1185">Reference proteome</keyword>
<dbReference type="AlphaFoldDB" id="A0A0G3GR07"/>
<dbReference type="EMBL" id="CP011541">
    <property type="protein sequence ID" value="AKK02008.1"/>
    <property type="molecule type" value="Genomic_DNA"/>
</dbReference>
<evidence type="ECO:0000313" key="2">
    <source>
        <dbReference type="Proteomes" id="UP000035368"/>
    </source>
</evidence>
<sequence>MVELRVTLDFVRGNWYILLGPGYFRTFPRSGHLTSSDPLSPSQRQRRWILSFLIRVNVVFQREGRMMTAVTSLHALLDDDHRAATVAGLTELVNSTVSQQSGLTGLTLKGGLAAACKFDRQAVAKGLDLAFPDIVKAMETYWKTYQASVDCCFGMHLENDRQGVAGKLMTILDRHIENVDVPAMDKVYSACRAKGMRVLEGHVGEFGNLLEENLPAQTTDTVA</sequence>
<dbReference type="Pfam" id="PF21893">
    <property type="entry name" value="DUF6918"/>
    <property type="match status" value="1"/>
</dbReference>
<dbReference type="KEGG" id="cei:CEPID_00570"/>
<dbReference type="STRING" id="1050174.CEPID_00570"/>
<organism evidence="1 2">
    <name type="scientific">Corynebacterium epidermidicanis</name>
    <dbReference type="NCBI Taxonomy" id="1050174"/>
    <lineage>
        <taxon>Bacteria</taxon>
        <taxon>Bacillati</taxon>
        <taxon>Actinomycetota</taxon>
        <taxon>Actinomycetes</taxon>
        <taxon>Mycobacteriales</taxon>
        <taxon>Corynebacteriaceae</taxon>
        <taxon>Corynebacterium</taxon>
    </lineage>
</organism>
<proteinExistence type="predicted"/>
<evidence type="ECO:0000313" key="1">
    <source>
        <dbReference type="EMBL" id="AKK02008.1"/>
    </source>
</evidence>
<protein>
    <submittedName>
        <fullName evidence="1">Uncharacterized protein</fullName>
    </submittedName>
</protein>
<reference evidence="1 2" key="1">
    <citation type="submission" date="2015-05" db="EMBL/GenBank/DDBJ databases">
        <title>Complete genome sequence of Corynebacterium epidermidicanis DSM 45586, isolated from the skin of a dog suffering from pruritus.</title>
        <authorList>
            <person name="Ruckert C."/>
            <person name="Albersmeier A."/>
            <person name="Winkler A."/>
            <person name="Tauch A."/>
        </authorList>
    </citation>
    <scope>NUCLEOTIDE SEQUENCE [LARGE SCALE GENOMIC DNA]</scope>
    <source>
        <strain evidence="1 2">DSM 45586</strain>
    </source>
</reference>
<accession>A0A0G3GR07</accession>
<dbReference type="Proteomes" id="UP000035368">
    <property type="component" value="Chromosome"/>
</dbReference>
<name>A0A0G3GR07_9CORY</name>
<gene>
    <name evidence="1" type="ORF">CEPID_00570</name>
</gene>